<dbReference type="InterPro" id="IPR036380">
    <property type="entry name" value="Isochorismatase-like_sf"/>
</dbReference>
<comment type="similarity">
    <text evidence="1">Belongs to the isochorismatase family.</text>
</comment>
<evidence type="ECO:0000259" key="11">
    <source>
        <dbReference type="Pfam" id="PF00857"/>
    </source>
</evidence>
<proteinExistence type="inferred from homology"/>
<dbReference type="Pfam" id="PF00857">
    <property type="entry name" value="Isochorismatase"/>
    <property type="match status" value="1"/>
</dbReference>
<feature type="domain" description="Isochorismatase-like" evidence="11">
    <location>
        <begin position="52"/>
        <end position="282"/>
    </location>
</feature>
<dbReference type="EMBL" id="GG663747">
    <property type="protein sequence ID" value="EEH53049.1"/>
    <property type="molecule type" value="Genomic_DNA"/>
</dbReference>
<evidence type="ECO:0000313" key="13">
    <source>
        <dbReference type="Proteomes" id="UP000001876"/>
    </source>
</evidence>
<dbReference type="GO" id="GO:0019363">
    <property type="term" value="P:pyridine nucleotide biosynthetic process"/>
    <property type="evidence" value="ECO:0007669"/>
    <property type="project" value="UniProtKB-KW"/>
</dbReference>
<evidence type="ECO:0000256" key="9">
    <source>
        <dbReference type="SAM" id="Phobius"/>
    </source>
</evidence>
<dbReference type="InterPro" id="IPR000868">
    <property type="entry name" value="Isochorismatase-like_dom"/>
</dbReference>
<keyword evidence="13" id="KW-1185">Reference proteome</keyword>
<feature type="chain" id="PRO_5002912380" description="nicotinamidase" evidence="10">
    <location>
        <begin position="39"/>
        <end position="524"/>
    </location>
</feature>
<feature type="region of interest" description="Disordered" evidence="8">
    <location>
        <begin position="498"/>
        <end position="524"/>
    </location>
</feature>
<dbReference type="SUPFAM" id="SSF52499">
    <property type="entry name" value="Isochorismatase-like hydrolases"/>
    <property type="match status" value="1"/>
</dbReference>
<dbReference type="EC" id="3.5.1.19" evidence="6"/>
<keyword evidence="9" id="KW-0812">Transmembrane</keyword>
<dbReference type="Proteomes" id="UP000001876">
    <property type="component" value="Unassembled WGS sequence"/>
</dbReference>
<name>C1N559_MICPC</name>
<keyword evidence="2" id="KW-0662">Pyridine nucleotide biosynthesis</keyword>
<dbReference type="PANTHER" id="PTHR11080">
    <property type="entry name" value="PYRAZINAMIDASE/NICOTINAMIDASE"/>
    <property type="match status" value="1"/>
</dbReference>
<keyword evidence="9" id="KW-1133">Transmembrane helix</keyword>
<keyword evidence="4" id="KW-0378">Hydrolase</keyword>
<dbReference type="GO" id="GO:0046872">
    <property type="term" value="F:metal ion binding"/>
    <property type="evidence" value="ECO:0007669"/>
    <property type="project" value="UniProtKB-KW"/>
</dbReference>
<evidence type="ECO:0000256" key="6">
    <source>
        <dbReference type="ARBA" id="ARBA00039017"/>
    </source>
</evidence>
<feature type="compositionally biased region" description="Polar residues" evidence="8">
    <location>
        <begin position="509"/>
        <end position="524"/>
    </location>
</feature>
<dbReference type="KEGG" id="mpp:MICPUCDRAFT_52808"/>
<dbReference type="AlphaFoldDB" id="C1N559"/>
<evidence type="ECO:0000256" key="10">
    <source>
        <dbReference type="SAM" id="SignalP"/>
    </source>
</evidence>
<evidence type="ECO:0000256" key="8">
    <source>
        <dbReference type="SAM" id="MobiDB-lite"/>
    </source>
</evidence>
<dbReference type="PANTHER" id="PTHR11080:SF2">
    <property type="entry name" value="LD05707P"/>
    <property type="match status" value="1"/>
</dbReference>
<evidence type="ECO:0000256" key="3">
    <source>
        <dbReference type="ARBA" id="ARBA00022723"/>
    </source>
</evidence>
<dbReference type="Gene3D" id="3.40.50.850">
    <property type="entry name" value="Isochorismatase-like"/>
    <property type="match status" value="1"/>
</dbReference>
<evidence type="ECO:0000313" key="12">
    <source>
        <dbReference type="EMBL" id="EEH53049.1"/>
    </source>
</evidence>
<dbReference type="InterPro" id="IPR052347">
    <property type="entry name" value="Isochorismatase_Nicotinamidase"/>
</dbReference>
<dbReference type="OrthoDB" id="167809at2759"/>
<sequence length="524" mass="56211">MRRATMGRARARDGAPARHLAPSLLLLFLAAAPAVVDAAPAKHCIALGARDALLAVHLQNDFFDARAMNGAYAPGASLAYPLDASYVHGENVRRGALAVRRAEEVVPVANAWMRAVDRANGSVVATLDWHPPDHCSFCKFGAKQSRRLDCVWGCEGTNGICVTGAGVPAAVFDSTGRCADAVSESDFQQSRYFQWPRHCVAGTFGSRFDPYLNVPERAVRVHAGVEQSEDSYSAFGGRRIRADGTRGASLLEILRKKNAKRVFVLGLATDYVVKETLRELLKEEEVFDDDGYNATTMSGKEDGTSTVAKTKRRAFSAVLIAAGSRGVFDAPGSFYGSDPESLSGTTKRDLIALGVSVVGASSVEDAMRELCEGTCDDDHDCVDGDGGGGGAGKLDEKICVDRGGPHKVCVPKPKVIAGVDARVFFSVALAGVLGIVVVAVTFRGEIVSYVSNRAKRKGPPTDFVVLVETDIEARSISHWSPYDRVRVVKPFLKDRTFSPGGRFSPPTPRFQSRTHTATPFNSQV</sequence>
<keyword evidence="3" id="KW-0479">Metal-binding</keyword>
<evidence type="ECO:0000256" key="2">
    <source>
        <dbReference type="ARBA" id="ARBA00022642"/>
    </source>
</evidence>
<dbReference type="RefSeq" id="XP_003063110.1">
    <property type="nucleotide sequence ID" value="XM_003063064.1"/>
</dbReference>
<comment type="pathway">
    <text evidence="5">Cofactor biosynthesis; nicotinate biosynthesis; nicotinate from nicotinamide: step 1/1.</text>
</comment>
<dbReference type="GO" id="GO:0008936">
    <property type="term" value="F:nicotinamidase activity"/>
    <property type="evidence" value="ECO:0007669"/>
    <property type="project" value="UniProtKB-EC"/>
</dbReference>
<evidence type="ECO:0000256" key="1">
    <source>
        <dbReference type="ARBA" id="ARBA00006336"/>
    </source>
</evidence>
<dbReference type="GeneID" id="9688550"/>
<accession>C1N559</accession>
<organism evidence="13">
    <name type="scientific">Micromonas pusilla (strain CCMP1545)</name>
    <name type="common">Picoplanktonic green alga</name>
    <dbReference type="NCBI Taxonomy" id="564608"/>
    <lineage>
        <taxon>Eukaryota</taxon>
        <taxon>Viridiplantae</taxon>
        <taxon>Chlorophyta</taxon>
        <taxon>Mamiellophyceae</taxon>
        <taxon>Mamiellales</taxon>
        <taxon>Mamiellaceae</taxon>
        <taxon>Micromonas</taxon>
    </lineage>
</organism>
<dbReference type="eggNOG" id="KOG4003">
    <property type="taxonomic scope" value="Eukaryota"/>
</dbReference>
<feature type="signal peptide" evidence="10">
    <location>
        <begin position="1"/>
        <end position="38"/>
    </location>
</feature>
<reference evidence="12 13" key="1">
    <citation type="journal article" date="2009" name="Science">
        <title>Green evolution and dynamic adaptations revealed by genomes of the marine picoeukaryotes Micromonas.</title>
        <authorList>
            <person name="Worden A.Z."/>
            <person name="Lee J.H."/>
            <person name="Mock T."/>
            <person name="Rouze P."/>
            <person name="Simmons M.P."/>
            <person name="Aerts A.L."/>
            <person name="Allen A.E."/>
            <person name="Cuvelier M.L."/>
            <person name="Derelle E."/>
            <person name="Everett M.V."/>
            <person name="Foulon E."/>
            <person name="Grimwood J."/>
            <person name="Gundlach H."/>
            <person name="Henrissat B."/>
            <person name="Napoli C."/>
            <person name="McDonald S.M."/>
            <person name="Parker M.S."/>
            <person name="Rombauts S."/>
            <person name="Salamov A."/>
            <person name="Von Dassow P."/>
            <person name="Badger J.H."/>
            <person name="Coutinho P.M."/>
            <person name="Demir E."/>
            <person name="Dubchak I."/>
            <person name="Gentemann C."/>
            <person name="Eikrem W."/>
            <person name="Gready J.E."/>
            <person name="John U."/>
            <person name="Lanier W."/>
            <person name="Lindquist E.A."/>
            <person name="Lucas S."/>
            <person name="Mayer K.F."/>
            <person name="Moreau H."/>
            <person name="Not F."/>
            <person name="Otillar R."/>
            <person name="Panaud O."/>
            <person name="Pangilinan J."/>
            <person name="Paulsen I."/>
            <person name="Piegu B."/>
            <person name="Poliakov A."/>
            <person name="Robbens S."/>
            <person name="Schmutz J."/>
            <person name="Toulza E."/>
            <person name="Wyss T."/>
            <person name="Zelensky A."/>
            <person name="Zhou K."/>
            <person name="Armbrust E.V."/>
            <person name="Bhattacharya D."/>
            <person name="Goodenough U.W."/>
            <person name="Van de Peer Y."/>
            <person name="Grigoriev I.V."/>
        </authorList>
    </citation>
    <scope>NUCLEOTIDE SEQUENCE [LARGE SCALE GENOMIC DNA]</scope>
    <source>
        <strain evidence="12 13">CCMP1545</strain>
    </source>
</reference>
<evidence type="ECO:0000256" key="5">
    <source>
        <dbReference type="ARBA" id="ARBA00037900"/>
    </source>
</evidence>
<protein>
    <recommendedName>
        <fullName evidence="6">nicotinamidase</fullName>
        <ecNumber evidence="6">3.5.1.19</ecNumber>
    </recommendedName>
    <alternativeName>
        <fullName evidence="7">Nicotinamide deamidase</fullName>
    </alternativeName>
</protein>
<keyword evidence="10" id="KW-0732">Signal</keyword>
<keyword evidence="9" id="KW-0472">Membrane</keyword>
<gene>
    <name evidence="12" type="ORF">MICPUCDRAFT_52808</name>
</gene>
<dbReference type="STRING" id="564608.C1N559"/>
<feature type="transmembrane region" description="Helical" evidence="9">
    <location>
        <begin position="423"/>
        <end position="442"/>
    </location>
</feature>
<evidence type="ECO:0000256" key="7">
    <source>
        <dbReference type="ARBA" id="ARBA00043224"/>
    </source>
</evidence>
<evidence type="ECO:0000256" key="4">
    <source>
        <dbReference type="ARBA" id="ARBA00022801"/>
    </source>
</evidence>